<gene>
    <name evidence="7" type="ORF">SAMN02927921_00890</name>
</gene>
<keyword evidence="2" id="KW-0732">Signal</keyword>
<reference evidence="7 8" key="1">
    <citation type="submission" date="2016-11" db="EMBL/GenBank/DDBJ databases">
        <authorList>
            <person name="Jaros S."/>
            <person name="Januszkiewicz K."/>
            <person name="Wedrychowicz H."/>
        </authorList>
    </citation>
    <scope>NUCLEOTIDE SEQUENCE [LARGE SCALE GENOMIC DNA]</scope>
    <source>
        <strain evidence="7 8">CGMCC 1.12145</strain>
    </source>
</reference>
<evidence type="ECO:0000256" key="1">
    <source>
        <dbReference type="ARBA" id="ARBA00004418"/>
    </source>
</evidence>
<dbReference type="Pfam" id="PF07940">
    <property type="entry name" value="Hepar_II_III_C"/>
    <property type="match status" value="1"/>
</dbReference>
<organism evidence="7 8">
    <name type="scientific">Sinomicrobium oceani</name>
    <dbReference type="NCBI Taxonomy" id="1150368"/>
    <lineage>
        <taxon>Bacteria</taxon>
        <taxon>Pseudomonadati</taxon>
        <taxon>Bacteroidota</taxon>
        <taxon>Flavobacteriia</taxon>
        <taxon>Flavobacteriales</taxon>
        <taxon>Flavobacteriaceae</taxon>
        <taxon>Sinomicrobium</taxon>
    </lineage>
</organism>
<keyword evidence="3" id="KW-0574">Periplasm</keyword>
<feature type="domain" description="Heparinase II/III-like C-terminal" evidence="5">
    <location>
        <begin position="434"/>
        <end position="614"/>
    </location>
</feature>
<evidence type="ECO:0000259" key="5">
    <source>
        <dbReference type="Pfam" id="PF07940"/>
    </source>
</evidence>
<evidence type="ECO:0000313" key="7">
    <source>
        <dbReference type="EMBL" id="SFW27972.1"/>
    </source>
</evidence>
<dbReference type="PANTHER" id="PTHR39210:SF1">
    <property type="entry name" value="HEPARIN-SULFATE LYASE"/>
    <property type="match status" value="1"/>
</dbReference>
<proteinExistence type="predicted"/>
<dbReference type="RefSeq" id="WP_072316183.1">
    <property type="nucleotide sequence ID" value="NZ_FPJE01000004.1"/>
</dbReference>
<evidence type="ECO:0000256" key="3">
    <source>
        <dbReference type="ARBA" id="ARBA00022764"/>
    </source>
</evidence>
<dbReference type="GO" id="GO:0016829">
    <property type="term" value="F:lyase activity"/>
    <property type="evidence" value="ECO:0007669"/>
    <property type="project" value="UniProtKB-KW"/>
</dbReference>
<dbReference type="GO" id="GO:0042597">
    <property type="term" value="C:periplasmic space"/>
    <property type="evidence" value="ECO:0007669"/>
    <property type="project" value="UniProtKB-SubCell"/>
</dbReference>
<dbReference type="STRING" id="1150368.SAMN02927921_00890"/>
<dbReference type="Proteomes" id="UP000182248">
    <property type="component" value="Unassembled WGS sequence"/>
</dbReference>
<dbReference type="InterPro" id="IPR008929">
    <property type="entry name" value="Chondroitin_lyas"/>
</dbReference>
<name>A0A1K1MXN8_9FLAO</name>
<dbReference type="Pfam" id="PF16889">
    <property type="entry name" value="Hepar_II_III_N"/>
    <property type="match status" value="1"/>
</dbReference>
<sequence>MYRSVRILIFYVFAGILETFAFQHNMLDTRSLDTPILKPVKALYEQGDSEKAKKMLLDIFRKRKNLYIRVSEEDIPDIRIQFGKEVENSLRTAGEVKNKYFLFRYEWDMEKTNIPYKFPGETDWDAEPFGDEEWTFMLNRHRYWIDLGKAYFLTGKEKYARTFVQQVTHWIDNNPLEDAKKQTSWRRIEAGIRAENWIKTFELLKNSRAITPDFIEKFLGALYVHADFLNSAYNRHSQISNWGILEFHGLFNLSVFLSDFRQAAAWQKNAISRLETCIRNQILEDGTQWEQSPMYHNEVFHCYLNTLLLAQRRQIRLPAIIHKKTRDMAYANIMWQKPDYHEPLLGDSDDNDLRGLLTTAALLFGDGTIKSRAFETPDYENFFIFSEKDKQTYTGLRTEDPGFLSAWQQNTGDLYSRSSWEHDAYYSSFHMKRLGGGHSHDDLLHFTLYAHHRDYLIDGGRYTYVNTKWRKYFKENSAHNTLGVDHLPNSIYSGSWSNAYEARSEGAYTVISEQYDYAEAINTAYMRLEDPVLIKRQMLYLKPGIWILADSFRGKGEHTYSRYFNFPDQKVAIQNNGLSTLHTSDNLRIQPLEDIEIQLSDAWWSPEYNLKKPVRRAEFSAGGKGFQSFTTLLYFPEHTRVQYEKIPVYDRNDNALDDEDAEAVKIRLPEKEYIWVIAHRQGKRLHPFLIVEGQVVTGDVILIEKTPDTSEIHVLK</sequence>
<evidence type="ECO:0000256" key="2">
    <source>
        <dbReference type="ARBA" id="ARBA00022729"/>
    </source>
</evidence>
<dbReference type="PANTHER" id="PTHR39210">
    <property type="entry name" value="HEPARIN-SULFATE LYASE"/>
    <property type="match status" value="1"/>
</dbReference>
<evidence type="ECO:0000256" key="4">
    <source>
        <dbReference type="ARBA" id="ARBA00023239"/>
    </source>
</evidence>
<keyword evidence="4" id="KW-0456">Lyase</keyword>
<dbReference type="Gene3D" id="2.70.98.70">
    <property type="match status" value="1"/>
</dbReference>
<dbReference type="OrthoDB" id="7335480at2"/>
<dbReference type="InterPro" id="IPR031680">
    <property type="entry name" value="Hepar_II_III_N"/>
</dbReference>
<dbReference type="AlphaFoldDB" id="A0A1K1MXN8"/>
<feature type="domain" description="Heparin-sulfate lyase N-terminal" evidence="6">
    <location>
        <begin position="31"/>
        <end position="364"/>
    </location>
</feature>
<comment type="subcellular location">
    <subcellularLocation>
        <location evidence="1">Periplasm</location>
    </subcellularLocation>
</comment>
<dbReference type="EMBL" id="FPJE01000004">
    <property type="protein sequence ID" value="SFW27972.1"/>
    <property type="molecule type" value="Genomic_DNA"/>
</dbReference>
<accession>A0A1K1MXN8</accession>
<protein>
    <submittedName>
        <fullName evidence="7">Heparinase II/III-like protein</fullName>
    </submittedName>
</protein>
<evidence type="ECO:0000259" key="6">
    <source>
        <dbReference type="Pfam" id="PF16889"/>
    </source>
</evidence>
<evidence type="ECO:0000313" key="8">
    <source>
        <dbReference type="Proteomes" id="UP000182248"/>
    </source>
</evidence>
<dbReference type="Gene3D" id="1.50.10.100">
    <property type="entry name" value="Chondroitin AC/alginate lyase"/>
    <property type="match status" value="1"/>
</dbReference>
<dbReference type="SUPFAM" id="SSF48230">
    <property type="entry name" value="Chondroitin AC/alginate lyase"/>
    <property type="match status" value="1"/>
</dbReference>
<keyword evidence="8" id="KW-1185">Reference proteome</keyword>
<dbReference type="InterPro" id="IPR012480">
    <property type="entry name" value="Hepar_II_III_C"/>
</dbReference>